<sequence length="154" mass="18059">MANGLVRKKTDPKFYFAVFIRKHHGNYNGGIGIIIPHLNVLFQITKFSGMAKEATGEHFFSNAYEKIYEPSYSNLRIVRYSRFSDLVEAHSELEHPVFQEIFERRLHEITNCRIDDRGVFRVVDNDPTAETDFGLINVRMKHYFKKMKSGWPVE</sequence>
<name>A0ABR8ZLX9_9LACO</name>
<organism evidence="1 2">
    <name type="scientific">Limosilactobacillus urinaemulieris</name>
    <dbReference type="NCBI Taxonomy" id="2742600"/>
    <lineage>
        <taxon>Bacteria</taxon>
        <taxon>Bacillati</taxon>
        <taxon>Bacillota</taxon>
        <taxon>Bacilli</taxon>
        <taxon>Lactobacillales</taxon>
        <taxon>Lactobacillaceae</taxon>
        <taxon>Limosilactobacillus</taxon>
    </lineage>
</organism>
<dbReference type="RefSeq" id="WP_191912002.1">
    <property type="nucleotide sequence ID" value="NZ_JABUXR010000025.1"/>
</dbReference>
<gene>
    <name evidence="1" type="ORF">HUK45_08820</name>
</gene>
<accession>A0ABR8ZLX9</accession>
<evidence type="ECO:0000313" key="2">
    <source>
        <dbReference type="Proteomes" id="UP000645007"/>
    </source>
</evidence>
<keyword evidence="2" id="KW-1185">Reference proteome</keyword>
<dbReference type="EMBL" id="JABUXR010000025">
    <property type="protein sequence ID" value="MBD8086319.1"/>
    <property type="molecule type" value="Genomic_DNA"/>
</dbReference>
<reference evidence="1 2" key="1">
    <citation type="submission" date="2020-06" db="EMBL/GenBank/DDBJ databases">
        <title>Limosilactobacillus sp. nov.</title>
        <authorList>
            <person name="Ksiezarek M."/>
            <person name="Goncalves Ribeiro T."/>
            <person name="Rocha J."/>
            <person name="Grosso F."/>
            <person name="Peixe L."/>
        </authorList>
    </citation>
    <scope>NUCLEOTIDE SEQUENCE [LARGE SCALE GENOMIC DNA]</scope>
    <source>
        <strain evidence="2">c9Ua_26_M</strain>
    </source>
</reference>
<comment type="caution">
    <text evidence="1">The sequence shown here is derived from an EMBL/GenBank/DDBJ whole genome shotgun (WGS) entry which is preliminary data.</text>
</comment>
<evidence type="ECO:0000313" key="1">
    <source>
        <dbReference type="EMBL" id="MBD8086319.1"/>
    </source>
</evidence>
<dbReference type="Proteomes" id="UP000645007">
    <property type="component" value="Unassembled WGS sequence"/>
</dbReference>
<proteinExistence type="predicted"/>
<protein>
    <submittedName>
        <fullName evidence="1">Uncharacterized protein</fullName>
    </submittedName>
</protein>